<sequence length="391" mass="43102">VANLTSLKVLDFSTLLPGPYATMMLADMGADVIWVEPIKTRTTLTEATAMRSYLGRSKRSLAINLKADKAHQIIENLIQEYDVIVEQFRPGVMERLGLDYAALSDIQPNIIYCSITGYGQTGPLKNRAGHDINYLSIAGVSSFSGTKEKGPVLSGLQIADIAGGSMHAVTGILAALVYRQQTGKGQWIDVSMTDASFAMNSIHAADYLVNQNNPSYETNALNGGSFYNYYQTKDGKYFSVGSLEPKFFQQLSEALGNPEMFDAKYFHPENQEQIILFIQKAFLQKTYAEWVDIFSNLDACVEPVIGLDEAVNHEQIQARKMVVDVPSLEGEEEKQIGSPIKFSQSTPQHSHTGPPVGMNTEEILLEAGFNSESVQSFINDGVLFQETDKKP</sequence>
<feature type="non-terminal residue" evidence="2">
    <location>
        <position position="1"/>
    </location>
</feature>
<dbReference type="Gene3D" id="3.40.50.10540">
    <property type="entry name" value="Crotonobetainyl-coa:carnitine coa-transferase, domain 1"/>
    <property type="match status" value="2"/>
</dbReference>
<dbReference type="AlphaFoldDB" id="A0A381TH20"/>
<dbReference type="Gene3D" id="3.30.1540.10">
    <property type="entry name" value="formyl-coa transferase, domain 3"/>
    <property type="match status" value="1"/>
</dbReference>
<dbReference type="PANTHER" id="PTHR48228">
    <property type="entry name" value="SUCCINYL-COA--D-CITRAMALATE COA-TRANSFERASE"/>
    <property type="match status" value="1"/>
</dbReference>
<accession>A0A381TH20</accession>
<dbReference type="InterPro" id="IPR023606">
    <property type="entry name" value="CoA-Trfase_III_dom_1_sf"/>
</dbReference>
<proteinExistence type="predicted"/>
<dbReference type="EMBL" id="UINC01004508">
    <property type="protein sequence ID" value="SVA14838.1"/>
    <property type="molecule type" value="Genomic_DNA"/>
</dbReference>
<dbReference type="Pfam" id="PF02515">
    <property type="entry name" value="CoA_transf_3"/>
    <property type="match status" value="1"/>
</dbReference>
<dbReference type="InterPro" id="IPR003673">
    <property type="entry name" value="CoA-Trfase_fam_III"/>
</dbReference>
<gene>
    <name evidence="2" type="ORF">METZ01_LOCUS67692</name>
</gene>
<protein>
    <submittedName>
        <fullName evidence="2">Uncharacterized protein</fullName>
    </submittedName>
</protein>
<dbReference type="GO" id="GO:0003824">
    <property type="term" value="F:catalytic activity"/>
    <property type="evidence" value="ECO:0007669"/>
    <property type="project" value="InterPro"/>
</dbReference>
<feature type="compositionally biased region" description="Polar residues" evidence="1">
    <location>
        <begin position="341"/>
        <end position="351"/>
    </location>
</feature>
<dbReference type="PANTHER" id="PTHR48228:SF5">
    <property type="entry name" value="ALPHA-METHYLACYL-COA RACEMASE"/>
    <property type="match status" value="1"/>
</dbReference>
<evidence type="ECO:0000256" key="1">
    <source>
        <dbReference type="SAM" id="MobiDB-lite"/>
    </source>
</evidence>
<name>A0A381TH20_9ZZZZ</name>
<dbReference type="InterPro" id="IPR050509">
    <property type="entry name" value="CoA-transferase_III"/>
</dbReference>
<dbReference type="SUPFAM" id="SSF89796">
    <property type="entry name" value="CoA-transferase family III (CaiB/BaiF)"/>
    <property type="match status" value="1"/>
</dbReference>
<organism evidence="2">
    <name type="scientific">marine metagenome</name>
    <dbReference type="NCBI Taxonomy" id="408172"/>
    <lineage>
        <taxon>unclassified sequences</taxon>
        <taxon>metagenomes</taxon>
        <taxon>ecological metagenomes</taxon>
    </lineage>
</organism>
<dbReference type="InterPro" id="IPR044855">
    <property type="entry name" value="CoA-Trfase_III_dom3_sf"/>
</dbReference>
<reference evidence="2" key="1">
    <citation type="submission" date="2018-05" db="EMBL/GenBank/DDBJ databases">
        <authorList>
            <person name="Lanie J.A."/>
            <person name="Ng W.-L."/>
            <person name="Kazmierczak K.M."/>
            <person name="Andrzejewski T.M."/>
            <person name="Davidsen T.M."/>
            <person name="Wayne K.J."/>
            <person name="Tettelin H."/>
            <person name="Glass J.I."/>
            <person name="Rusch D."/>
            <person name="Podicherti R."/>
            <person name="Tsui H.-C.T."/>
            <person name="Winkler M.E."/>
        </authorList>
    </citation>
    <scope>NUCLEOTIDE SEQUENCE</scope>
</reference>
<feature type="region of interest" description="Disordered" evidence="1">
    <location>
        <begin position="334"/>
        <end position="358"/>
    </location>
</feature>
<evidence type="ECO:0000313" key="2">
    <source>
        <dbReference type="EMBL" id="SVA14838.1"/>
    </source>
</evidence>